<comment type="caution">
    <text evidence="1">The sequence shown here is derived from an EMBL/GenBank/DDBJ whole genome shotgun (WGS) entry which is preliminary data.</text>
</comment>
<name>A0ABV1TR63_9ACTN</name>
<proteinExistence type="predicted"/>
<accession>A0ABV1TR63</accession>
<sequence length="62" mass="6777">MALVGAEAISARLSPCRDPRLLPLRTRITLDDHLAHPHLPISCDGRRGIVDDLWRHVGSTAG</sequence>
<dbReference type="RefSeq" id="WP_351960828.1">
    <property type="nucleotide sequence ID" value="NZ_JBEOZM010000022.1"/>
</dbReference>
<protein>
    <submittedName>
        <fullName evidence="1">Uncharacterized protein</fullName>
    </submittedName>
</protein>
<reference evidence="1 2" key="1">
    <citation type="submission" date="2024-06" db="EMBL/GenBank/DDBJ databases">
        <title>The Natural Products Discovery Center: Release of the First 8490 Sequenced Strains for Exploring Actinobacteria Biosynthetic Diversity.</title>
        <authorList>
            <person name="Kalkreuter E."/>
            <person name="Kautsar S.A."/>
            <person name="Yang D."/>
            <person name="Bader C.D."/>
            <person name="Teijaro C.N."/>
            <person name="Fluegel L."/>
            <person name="Davis C.M."/>
            <person name="Simpson J.R."/>
            <person name="Lauterbach L."/>
            <person name="Steele A.D."/>
            <person name="Gui C."/>
            <person name="Meng S."/>
            <person name="Li G."/>
            <person name="Viehrig K."/>
            <person name="Ye F."/>
            <person name="Su P."/>
            <person name="Kiefer A.F."/>
            <person name="Nichols A."/>
            <person name="Cepeda A.J."/>
            <person name="Yan W."/>
            <person name="Fan B."/>
            <person name="Jiang Y."/>
            <person name="Adhikari A."/>
            <person name="Zheng C.-J."/>
            <person name="Schuster L."/>
            <person name="Cowan T.M."/>
            <person name="Smanski M.J."/>
            <person name="Chevrette M.G."/>
            <person name="De Carvalho L.P.S."/>
            <person name="Shen B."/>
        </authorList>
    </citation>
    <scope>NUCLEOTIDE SEQUENCE [LARGE SCALE GENOMIC DNA]</scope>
    <source>
        <strain evidence="1 2">NPDC001694</strain>
    </source>
</reference>
<gene>
    <name evidence="1" type="ORF">ABT211_35355</name>
</gene>
<keyword evidence="2" id="KW-1185">Reference proteome</keyword>
<dbReference type="Proteomes" id="UP001490365">
    <property type="component" value="Unassembled WGS sequence"/>
</dbReference>
<dbReference type="EMBL" id="JBEOZM010000022">
    <property type="protein sequence ID" value="MER6272511.1"/>
    <property type="molecule type" value="Genomic_DNA"/>
</dbReference>
<organism evidence="1 2">
    <name type="scientific">Streptomyces sp. 900105755</name>
    <dbReference type="NCBI Taxonomy" id="3154389"/>
    <lineage>
        <taxon>Bacteria</taxon>
        <taxon>Bacillati</taxon>
        <taxon>Actinomycetota</taxon>
        <taxon>Actinomycetes</taxon>
        <taxon>Kitasatosporales</taxon>
        <taxon>Streptomycetaceae</taxon>
        <taxon>Streptomyces</taxon>
    </lineage>
</organism>
<evidence type="ECO:0000313" key="2">
    <source>
        <dbReference type="Proteomes" id="UP001490365"/>
    </source>
</evidence>
<evidence type="ECO:0000313" key="1">
    <source>
        <dbReference type="EMBL" id="MER6272511.1"/>
    </source>
</evidence>